<sequence>MNDVASAVAPAQCSARFACEHCKAKKIKCSRELPKCSACKPWPGECVYPKDKPLKASKPNTFSVVPAEADPVPPEIGQRLARIENALLQLTTNINELLLKSSANEHQDILADQPFTCKHSCGPTPRSRDNDTDQLPLTVEEFHTFATLEQAEHDLQDLAQKMGSEKEQSHQAAATSLHELSKDLRTTRLYDQEMKSHNDDERAYFVPSKSEGYRFMGCVLEIMELADILTVKPSDEVLQAIIFRPETVKEAGWLVWINFLLLNFYLDEKPQPRASLIDNLRRNMQRALNNASVFLEPREINVQALMLLACHGEDYSSPNVSWMLMGHACRQAQALGLHIAKTKTASENQRRLSLFWSLFVMDKISSLAFGRPTLLPTGLYQDVPSPEFQHLRRYQPHRLGLTLLEESTFGAHFFRANIDLAKLAGLVLDFLCKITLSLEREALIEKVEAWGNKTRHALEAARESELCHATEHHAREMSLGIDAMRFQQLHILLLLSQGDQSYLSRKIETAREILALLSDLVSNSSHVYNGIVWQLLYYPFAAFVTVFNHVTTNPTLSSSEGDLRLLNGTVSYYHSMNGEMGSSSRTSLKLERTAILLYDLAFFIVDIYSTSHTSIPGMTSWTFRDQSPLNRPPFTLDSSGVNSLAYSDQFNDFIQTQCESAVNLSGEDIDTILGCLEGGETGNSRGRKRTFDSAFDWFAWDTAPFDSNAPFEDS</sequence>
<evidence type="ECO:0000256" key="1">
    <source>
        <dbReference type="ARBA" id="ARBA00022723"/>
    </source>
</evidence>
<comment type="caution">
    <text evidence="4">The sequence shown here is derived from an EMBL/GenBank/DDBJ whole genome shotgun (WGS) entry which is preliminary data.</text>
</comment>
<dbReference type="PROSITE" id="PS50048">
    <property type="entry name" value="ZN2_CY6_FUNGAL_2"/>
    <property type="match status" value="1"/>
</dbReference>
<dbReference type="InterPro" id="IPR050987">
    <property type="entry name" value="AtrR-like"/>
</dbReference>
<dbReference type="SMART" id="SM00066">
    <property type="entry name" value="GAL4"/>
    <property type="match status" value="1"/>
</dbReference>
<organism evidence="4 5">
    <name type="scientific">Bionectria ochroleuca</name>
    <name type="common">Gliocladium roseum</name>
    <dbReference type="NCBI Taxonomy" id="29856"/>
    <lineage>
        <taxon>Eukaryota</taxon>
        <taxon>Fungi</taxon>
        <taxon>Dikarya</taxon>
        <taxon>Ascomycota</taxon>
        <taxon>Pezizomycotina</taxon>
        <taxon>Sordariomycetes</taxon>
        <taxon>Hypocreomycetidae</taxon>
        <taxon>Hypocreales</taxon>
        <taxon>Bionectriaceae</taxon>
        <taxon>Clonostachys</taxon>
    </lineage>
</organism>
<keyword evidence="1" id="KW-0479">Metal-binding</keyword>
<evidence type="ECO:0000256" key="2">
    <source>
        <dbReference type="ARBA" id="ARBA00023242"/>
    </source>
</evidence>
<dbReference type="CDD" id="cd00067">
    <property type="entry name" value="GAL4"/>
    <property type="match status" value="1"/>
</dbReference>
<dbReference type="PANTHER" id="PTHR46910:SF5">
    <property type="entry name" value="ZN(II)2CYS6 TRANSCRIPTION FACTOR (EUROFUNG)"/>
    <property type="match status" value="1"/>
</dbReference>
<dbReference type="PROSITE" id="PS00463">
    <property type="entry name" value="ZN2_CY6_FUNGAL_1"/>
    <property type="match status" value="1"/>
</dbReference>
<dbReference type="CDD" id="cd12148">
    <property type="entry name" value="fungal_TF_MHR"/>
    <property type="match status" value="1"/>
</dbReference>
<evidence type="ECO:0000313" key="5">
    <source>
        <dbReference type="Proteomes" id="UP000766486"/>
    </source>
</evidence>
<reference evidence="4 5" key="1">
    <citation type="submission" date="2019-06" db="EMBL/GenBank/DDBJ databases">
        <authorList>
            <person name="Broberg M."/>
        </authorList>
    </citation>
    <scope>NUCLEOTIDE SEQUENCE [LARGE SCALE GENOMIC DNA]</scope>
</reference>
<accession>A0ABY6UI11</accession>
<name>A0ABY6UI11_BIOOC</name>
<gene>
    <name evidence="4" type="ORF">CLO192961_LOCUS259056</name>
</gene>
<dbReference type="InterPro" id="IPR036864">
    <property type="entry name" value="Zn2-C6_fun-type_DNA-bd_sf"/>
</dbReference>
<proteinExistence type="predicted"/>
<keyword evidence="2" id="KW-0539">Nucleus</keyword>
<feature type="domain" description="Zn(2)-C6 fungal-type" evidence="3">
    <location>
        <begin position="18"/>
        <end position="48"/>
    </location>
</feature>
<evidence type="ECO:0000259" key="3">
    <source>
        <dbReference type="PROSITE" id="PS50048"/>
    </source>
</evidence>
<dbReference type="Proteomes" id="UP000766486">
    <property type="component" value="Unassembled WGS sequence"/>
</dbReference>
<dbReference type="Pfam" id="PF00172">
    <property type="entry name" value="Zn_clus"/>
    <property type="match status" value="1"/>
</dbReference>
<protein>
    <recommendedName>
        <fullName evidence="3">Zn(2)-C6 fungal-type domain-containing protein</fullName>
    </recommendedName>
</protein>
<dbReference type="SUPFAM" id="SSF57701">
    <property type="entry name" value="Zn2/Cys6 DNA-binding domain"/>
    <property type="match status" value="1"/>
</dbReference>
<dbReference type="EMBL" id="CABFNS010000800">
    <property type="protein sequence ID" value="VUC29501.1"/>
    <property type="molecule type" value="Genomic_DNA"/>
</dbReference>
<evidence type="ECO:0000313" key="4">
    <source>
        <dbReference type="EMBL" id="VUC29501.1"/>
    </source>
</evidence>
<dbReference type="InterPro" id="IPR007219">
    <property type="entry name" value="XnlR_reg_dom"/>
</dbReference>
<dbReference type="PANTHER" id="PTHR46910">
    <property type="entry name" value="TRANSCRIPTION FACTOR PDR1"/>
    <property type="match status" value="1"/>
</dbReference>
<dbReference type="InterPro" id="IPR001138">
    <property type="entry name" value="Zn2Cys6_DnaBD"/>
</dbReference>
<dbReference type="Pfam" id="PF04082">
    <property type="entry name" value="Fungal_trans"/>
    <property type="match status" value="1"/>
</dbReference>
<keyword evidence="5" id="KW-1185">Reference proteome</keyword>
<dbReference type="SMART" id="SM00906">
    <property type="entry name" value="Fungal_trans"/>
    <property type="match status" value="1"/>
</dbReference>
<dbReference type="Gene3D" id="4.10.240.10">
    <property type="entry name" value="Zn(2)-C6 fungal-type DNA-binding domain"/>
    <property type="match status" value="1"/>
</dbReference>